<evidence type="ECO:0000313" key="2">
    <source>
        <dbReference type="EMBL" id="EST45979.1"/>
    </source>
</evidence>
<sequence length="541" mass="63167">MNSTQSLAGYSTTKRFKPSAQLIQLTKRRMDEAEQLLKRLEQRESQTASTAEKRAIQAKIIDIKKQYAGFIQEMQVHAESQNQQTLPREPTHSQAYQPTFSEEKHDVELNRSAYMPSSNTEKKMYVPPEAVMCEETLNRKLALGNTMTASMSSSQKLNWKQMQLDKIKQLDEMEKIAQQERDTRERMFKDSLVDEINDRDYVKNNKVATHKVRPVSPKIFHDGSCMSKIGHNDYKRQCEAARLKNELNCTMSEQTCDDDVRHKMEREMNRKEKQIDLSTGVLPADRYENNGKIKTCIIPDKYREGKTFDNESLIAPERPSCLDTHNITSQFDKKVMNENDRIAQIRIDRDEGVVRSRNEKISEYSHATDLALTKRAEIMGENKTKRFGSIRCDEDPEINFGHVYGSINRRVFPQNDPKTDVVYTKDNFISRIDEGDRARRGKKSYVLPLTEDEKATQEFKEFMKKHPNQRPLEDWEVSMIRGYIEEKKAVIKRYWEMKQNQEKYGAELAAFEAEVKSRDENLLDERETAMNVPPRFVKPLF</sequence>
<dbReference type="Proteomes" id="UP000018208">
    <property type="component" value="Unassembled WGS sequence"/>
</dbReference>
<organism evidence="2">
    <name type="scientific">Spironucleus salmonicida</name>
    <dbReference type="NCBI Taxonomy" id="348837"/>
    <lineage>
        <taxon>Eukaryota</taxon>
        <taxon>Metamonada</taxon>
        <taxon>Diplomonadida</taxon>
        <taxon>Hexamitidae</taxon>
        <taxon>Hexamitinae</taxon>
        <taxon>Spironucleus</taxon>
    </lineage>
</organism>
<proteinExistence type="predicted"/>
<feature type="coiled-coil region" evidence="1">
    <location>
        <begin position="23"/>
        <end position="50"/>
    </location>
</feature>
<dbReference type="EMBL" id="AUWU02000004">
    <property type="protein sequence ID" value="KAH0574516.1"/>
    <property type="molecule type" value="Genomic_DNA"/>
</dbReference>
<evidence type="ECO:0000313" key="4">
    <source>
        <dbReference type="Proteomes" id="UP000018208"/>
    </source>
</evidence>
<accession>V6LYS6</accession>
<dbReference type="AlphaFoldDB" id="V6LYS6"/>
<keyword evidence="4" id="KW-1185">Reference proteome</keyword>
<reference evidence="2 3" key="1">
    <citation type="journal article" date="2014" name="PLoS Genet.">
        <title>The Genome of Spironucleus salmonicida Highlights a Fish Pathogen Adapted to Fluctuating Environments.</title>
        <authorList>
            <person name="Xu F."/>
            <person name="Jerlstrom-Hultqvist J."/>
            <person name="Einarsson E."/>
            <person name="Astvaldsson A."/>
            <person name="Svard S.G."/>
            <person name="Andersson J.O."/>
        </authorList>
    </citation>
    <scope>NUCLEOTIDE SEQUENCE</scope>
    <source>
        <strain evidence="3">ATCC 50377</strain>
    </source>
</reference>
<protein>
    <submittedName>
        <fullName evidence="2">V-SNARE N-terminal domain-containing protein</fullName>
    </submittedName>
</protein>
<name>V6LYS6_9EUKA</name>
<evidence type="ECO:0000256" key="1">
    <source>
        <dbReference type="SAM" id="Coils"/>
    </source>
</evidence>
<dbReference type="VEuPathDB" id="GiardiaDB:SS50377_24474"/>
<keyword evidence="1" id="KW-0175">Coiled coil</keyword>
<reference evidence="3" key="2">
    <citation type="submission" date="2020-12" db="EMBL/GenBank/DDBJ databases">
        <title>New Spironucleus salmonicida genome in near-complete chromosomes.</title>
        <authorList>
            <person name="Xu F."/>
            <person name="Kurt Z."/>
            <person name="Jimenez-Gonzalez A."/>
            <person name="Astvaldsson A."/>
            <person name="Andersson J.O."/>
            <person name="Svard S.G."/>
        </authorList>
    </citation>
    <scope>NUCLEOTIDE SEQUENCE</scope>
    <source>
        <strain evidence="3">ATCC 50377</strain>
    </source>
</reference>
<evidence type="ECO:0000313" key="3">
    <source>
        <dbReference type="EMBL" id="KAH0574516.1"/>
    </source>
</evidence>
<gene>
    <name evidence="2" type="ORF">SS50377_13960</name>
    <name evidence="3" type="ORF">SS50377_24474</name>
</gene>
<dbReference type="EMBL" id="KI546085">
    <property type="protein sequence ID" value="EST45979.1"/>
    <property type="molecule type" value="Genomic_DNA"/>
</dbReference>